<keyword evidence="4" id="KW-1185">Reference proteome</keyword>
<evidence type="ECO:0000313" key="4">
    <source>
        <dbReference type="Proteomes" id="UP001447857"/>
    </source>
</evidence>
<dbReference type="Proteomes" id="UP001447857">
    <property type="component" value="Chromosome"/>
</dbReference>
<reference evidence="3 4" key="1">
    <citation type="submission" date="2024-02" db="EMBL/GenBank/DDBJ databases">
        <title>complete genome of Flavobacterium ginsenosidimutans Str. YTB16.</title>
        <authorList>
            <person name="Wang Q."/>
        </authorList>
    </citation>
    <scope>NUCLEOTIDE SEQUENCE [LARGE SCALE GENOMIC DNA]</scope>
    <source>
        <strain evidence="3 4">YTB16</strain>
    </source>
</reference>
<accession>A0ABZ2QAS4</accession>
<evidence type="ECO:0000259" key="2">
    <source>
        <dbReference type="Pfam" id="PF14292"/>
    </source>
</evidence>
<feature type="chain" id="PRO_5046291580" evidence="1">
    <location>
        <begin position="22"/>
        <end position="271"/>
    </location>
</feature>
<evidence type="ECO:0000313" key="3">
    <source>
        <dbReference type="EMBL" id="WXK51541.1"/>
    </source>
</evidence>
<dbReference type="EMBL" id="CP147988">
    <property type="protein sequence ID" value="WXK51541.1"/>
    <property type="molecule type" value="Genomic_DNA"/>
</dbReference>
<dbReference type="RefSeq" id="WP_111288398.1">
    <property type="nucleotide sequence ID" value="NZ_CP147988.1"/>
</dbReference>
<keyword evidence="1" id="KW-0732">Signal</keyword>
<gene>
    <name evidence="3" type="ORF">V6624_07850</name>
</gene>
<feature type="signal peptide" evidence="1">
    <location>
        <begin position="1"/>
        <end position="21"/>
    </location>
</feature>
<dbReference type="InterPro" id="IPR025970">
    <property type="entry name" value="SusE"/>
</dbReference>
<feature type="domain" description="SusE outer membrane protein" evidence="2">
    <location>
        <begin position="25"/>
        <end position="131"/>
    </location>
</feature>
<dbReference type="PROSITE" id="PS51257">
    <property type="entry name" value="PROKAR_LIPOPROTEIN"/>
    <property type="match status" value="1"/>
</dbReference>
<protein>
    <submittedName>
        <fullName evidence="3">SusE domain-containing protein</fullName>
    </submittedName>
</protein>
<dbReference type="Pfam" id="PF14292">
    <property type="entry name" value="SusE"/>
    <property type="match status" value="1"/>
</dbReference>
<name>A0ABZ2QAS4_9FLAO</name>
<organism evidence="3 4">
    <name type="scientific">Flavobacterium ginsenosidimutans</name>
    <dbReference type="NCBI Taxonomy" id="687844"/>
    <lineage>
        <taxon>Bacteria</taxon>
        <taxon>Pseudomonadati</taxon>
        <taxon>Bacteroidota</taxon>
        <taxon>Flavobacteriia</taxon>
        <taxon>Flavobacteriales</taxon>
        <taxon>Flavobacteriaceae</taxon>
        <taxon>Flavobacterium</taxon>
    </lineage>
</organism>
<proteinExistence type="predicted"/>
<evidence type="ECO:0000256" key="1">
    <source>
        <dbReference type="SAM" id="SignalP"/>
    </source>
</evidence>
<sequence>MKNIHKILIAFIGVLAVSCNADDVEDRPVIEASTAPVLLNPKSDFTIVLSKETENDVATTVVWDDAAYSGMQTVVNYTVEIAKEGTNFATPITVTNTTEKFATLTVSELNSALVNGGFVEKEANKVDIRIKAVVGASGLPQYSNSYTITATPYHVPLASSHWLVGAATPGGWTWAGDAETEFPLVVGTTNIYKVTIVLNSGEAFREFLGNNFTSDGNWDQSHNYTYYSNLGYEIDDELVNANDGDSNFKYTGPTGPRVLTIDNAAKKITLD</sequence>